<dbReference type="EMBL" id="FQUU01000027">
    <property type="protein sequence ID" value="SHF99232.1"/>
    <property type="molecule type" value="Genomic_DNA"/>
</dbReference>
<feature type="modified residue" description="4-aspartylphosphate" evidence="1">
    <location>
        <position position="58"/>
    </location>
</feature>
<dbReference type="Gene3D" id="3.40.50.2300">
    <property type="match status" value="1"/>
</dbReference>
<dbReference type="PROSITE" id="PS50110">
    <property type="entry name" value="RESPONSE_REGULATORY"/>
    <property type="match status" value="1"/>
</dbReference>
<dbReference type="Proteomes" id="UP000184048">
    <property type="component" value="Unassembled WGS sequence"/>
</dbReference>
<evidence type="ECO:0000313" key="3">
    <source>
        <dbReference type="EMBL" id="SHF99232.1"/>
    </source>
</evidence>
<evidence type="ECO:0000259" key="2">
    <source>
        <dbReference type="PROSITE" id="PS50110"/>
    </source>
</evidence>
<dbReference type="STRING" id="1121884.SAMN02745131_04057"/>
<dbReference type="Pfam" id="PF00072">
    <property type="entry name" value="Response_reg"/>
    <property type="match status" value="1"/>
</dbReference>
<dbReference type="AlphaFoldDB" id="A0A1M5G6Z9"/>
<dbReference type="RefSeq" id="WP_072837169.1">
    <property type="nucleotide sequence ID" value="NZ_FQUU01000027.1"/>
</dbReference>
<dbReference type="OrthoDB" id="958614at2"/>
<keyword evidence="1" id="KW-0597">Phosphoprotein</keyword>
<gene>
    <name evidence="3" type="ORF">SAMN02745131_04057</name>
</gene>
<dbReference type="SMART" id="SM00448">
    <property type="entry name" value="REC"/>
    <property type="match status" value="1"/>
</dbReference>
<evidence type="ECO:0000313" key="4">
    <source>
        <dbReference type="Proteomes" id="UP000184048"/>
    </source>
</evidence>
<name>A0A1M5G6Z9_9BACT</name>
<dbReference type="PANTHER" id="PTHR44520">
    <property type="entry name" value="RESPONSE REGULATOR RCP1-RELATED"/>
    <property type="match status" value="1"/>
</dbReference>
<dbReference type="PANTHER" id="PTHR44520:SF2">
    <property type="entry name" value="RESPONSE REGULATOR RCP1"/>
    <property type="match status" value="1"/>
</dbReference>
<dbReference type="GO" id="GO:0000160">
    <property type="term" value="P:phosphorelay signal transduction system"/>
    <property type="evidence" value="ECO:0007669"/>
    <property type="project" value="InterPro"/>
</dbReference>
<proteinExistence type="predicted"/>
<organism evidence="3 4">
    <name type="scientific">Flavisolibacter ginsengisoli DSM 18119</name>
    <dbReference type="NCBI Taxonomy" id="1121884"/>
    <lineage>
        <taxon>Bacteria</taxon>
        <taxon>Pseudomonadati</taxon>
        <taxon>Bacteroidota</taxon>
        <taxon>Chitinophagia</taxon>
        <taxon>Chitinophagales</taxon>
        <taxon>Chitinophagaceae</taxon>
        <taxon>Flavisolibacter</taxon>
    </lineage>
</organism>
<dbReference type="InterPro" id="IPR052893">
    <property type="entry name" value="TCS_response_regulator"/>
</dbReference>
<accession>A0A1M5G6Z9</accession>
<dbReference type="InterPro" id="IPR011006">
    <property type="entry name" value="CheY-like_superfamily"/>
</dbReference>
<protein>
    <submittedName>
        <fullName evidence="3">CheY chemotaxis protein or a CheY-like REC (Receiver) domain</fullName>
    </submittedName>
</protein>
<dbReference type="InterPro" id="IPR001789">
    <property type="entry name" value="Sig_transdc_resp-reg_receiver"/>
</dbReference>
<keyword evidence="4" id="KW-1185">Reference proteome</keyword>
<reference evidence="3 4" key="1">
    <citation type="submission" date="2016-11" db="EMBL/GenBank/DDBJ databases">
        <authorList>
            <person name="Jaros S."/>
            <person name="Januszkiewicz K."/>
            <person name="Wedrychowicz H."/>
        </authorList>
    </citation>
    <scope>NUCLEOTIDE SEQUENCE [LARGE SCALE GENOMIC DNA]</scope>
    <source>
        <strain evidence="3 4">DSM 18119</strain>
    </source>
</reference>
<evidence type="ECO:0000256" key="1">
    <source>
        <dbReference type="PROSITE-ProRule" id="PRU00169"/>
    </source>
</evidence>
<feature type="domain" description="Response regulatory" evidence="2">
    <location>
        <begin position="5"/>
        <end position="127"/>
    </location>
</feature>
<dbReference type="SUPFAM" id="SSF52172">
    <property type="entry name" value="CheY-like"/>
    <property type="match status" value="1"/>
</dbReference>
<sequence length="139" mass="16058">MTKGPIIIVEDDIDDQEIYSDAIRAIQVPNEIRYFDRAEKALDYLLTTQEQPFIILSDVNMPQVNGLEFKQQIQNNDYLREKGIPFVFISTNASASAVRLAHQLSVQGYFQKPGSFQAIKDMLRTLFNYWELSKHINNT</sequence>